<dbReference type="InterPro" id="IPR002930">
    <property type="entry name" value="GCV_H"/>
</dbReference>
<protein>
    <recommendedName>
        <fullName evidence="3">Glycine cleavage system H protein</fullName>
    </recommendedName>
</protein>
<comment type="similarity">
    <text evidence="1 3">Belongs to the GcvH family.</text>
</comment>
<keyword evidence="2 3" id="KW-0450">Lipoyl</keyword>
<accession>A0ABX0SG12</accession>
<dbReference type="PROSITE" id="PS50968">
    <property type="entry name" value="BIOTINYL_LIPOYL"/>
    <property type="match status" value="1"/>
</dbReference>
<dbReference type="InterPro" id="IPR017453">
    <property type="entry name" value="GCV_H_sub"/>
</dbReference>
<dbReference type="InterPro" id="IPR011053">
    <property type="entry name" value="Single_hybrid_motif"/>
</dbReference>
<evidence type="ECO:0000256" key="2">
    <source>
        <dbReference type="ARBA" id="ARBA00022823"/>
    </source>
</evidence>
<comment type="subunit">
    <text evidence="3">The glycine cleavage system is composed of four proteins: P, T, L and H.</text>
</comment>
<dbReference type="InterPro" id="IPR003016">
    <property type="entry name" value="2-oxoA_DH_lipoyl-BS"/>
</dbReference>
<dbReference type="PANTHER" id="PTHR11715">
    <property type="entry name" value="GLYCINE CLEAVAGE SYSTEM H PROTEIN"/>
    <property type="match status" value="1"/>
</dbReference>
<dbReference type="InterPro" id="IPR000089">
    <property type="entry name" value="Biotin_lipoyl"/>
</dbReference>
<dbReference type="NCBIfam" id="TIGR00527">
    <property type="entry name" value="gcvH"/>
    <property type="match status" value="1"/>
</dbReference>
<name>A0ABX0SG12_9ACTN</name>
<evidence type="ECO:0000256" key="3">
    <source>
        <dbReference type="HAMAP-Rule" id="MF_00272"/>
    </source>
</evidence>
<dbReference type="CDD" id="cd06848">
    <property type="entry name" value="GCS_H"/>
    <property type="match status" value="1"/>
</dbReference>
<proteinExistence type="inferred from homology"/>
<dbReference type="PANTHER" id="PTHR11715:SF3">
    <property type="entry name" value="GLYCINE CLEAVAGE SYSTEM H PROTEIN-RELATED"/>
    <property type="match status" value="1"/>
</dbReference>
<dbReference type="NCBIfam" id="NF002270">
    <property type="entry name" value="PRK01202.1"/>
    <property type="match status" value="1"/>
</dbReference>
<comment type="function">
    <text evidence="3">The glycine cleavage system catalyzes the degradation of glycine. The H protein shuttles the methylamine group of glycine from the P protein to the T protein.</text>
</comment>
<dbReference type="EMBL" id="JAAMOZ010000001">
    <property type="protein sequence ID" value="NIH56849.1"/>
    <property type="molecule type" value="Genomic_DNA"/>
</dbReference>
<dbReference type="PROSITE" id="PS00189">
    <property type="entry name" value="LIPOYL"/>
    <property type="match status" value="1"/>
</dbReference>
<sequence>MVDLPEDLLFSTEHEWVRKAGGDVVRVGVTAYATAELGDIVYVSLPTVGTSVVAGDACGELESTKSVADVYSPISGVVTSVNEALGDEPETIGADPYGEGWLFDIELSAPDELTDLLDRTAYGALIGE</sequence>
<dbReference type="Pfam" id="PF01597">
    <property type="entry name" value="GCV_H"/>
    <property type="match status" value="1"/>
</dbReference>
<feature type="domain" description="Lipoyl-binding" evidence="4">
    <location>
        <begin position="24"/>
        <end position="106"/>
    </location>
</feature>
<evidence type="ECO:0000259" key="4">
    <source>
        <dbReference type="PROSITE" id="PS50968"/>
    </source>
</evidence>
<dbReference type="InterPro" id="IPR033753">
    <property type="entry name" value="GCV_H/Fam206"/>
</dbReference>
<gene>
    <name evidence="3" type="primary">gcvH</name>
    <name evidence="5" type="ORF">FB473_001494</name>
</gene>
<dbReference type="Proteomes" id="UP000749311">
    <property type="component" value="Unassembled WGS sequence"/>
</dbReference>
<dbReference type="HAMAP" id="MF_00272">
    <property type="entry name" value="GcvH"/>
    <property type="match status" value="1"/>
</dbReference>
<dbReference type="Gene3D" id="2.40.50.100">
    <property type="match status" value="1"/>
</dbReference>
<evidence type="ECO:0000256" key="1">
    <source>
        <dbReference type="ARBA" id="ARBA00009249"/>
    </source>
</evidence>
<comment type="cofactor">
    <cofactor evidence="3">
        <name>(R)-lipoate</name>
        <dbReference type="ChEBI" id="CHEBI:83088"/>
    </cofactor>
    <text evidence="3">Binds 1 lipoyl cofactor covalently.</text>
</comment>
<dbReference type="RefSeq" id="WP_167166098.1">
    <property type="nucleotide sequence ID" value="NZ_BAAAOO010000015.1"/>
</dbReference>
<reference evidence="5 6" key="1">
    <citation type="submission" date="2020-02" db="EMBL/GenBank/DDBJ databases">
        <title>Sequencing the genomes of 1000 actinobacteria strains.</title>
        <authorList>
            <person name="Klenk H.-P."/>
        </authorList>
    </citation>
    <scope>NUCLEOTIDE SEQUENCE [LARGE SCALE GENOMIC DNA]</scope>
    <source>
        <strain evidence="5 6">DSM 19609</strain>
    </source>
</reference>
<dbReference type="SUPFAM" id="SSF51230">
    <property type="entry name" value="Single hybrid motif"/>
    <property type="match status" value="1"/>
</dbReference>
<keyword evidence="6" id="KW-1185">Reference proteome</keyword>
<comment type="caution">
    <text evidence="5">The sequence shown here is derived from an EMBL/GenBank/DDBJ whole genome shotgun (WGS) entry which is preliminary data.</text>
</comment>
<evidence type="ECO:0000313" key="5">
    <source>
        <dbReference type="EMBL" id="NIH56849.1"/>
    </source>
</evidence>
<organism evidence="5 6">
    <name type="scientific">Brooklawnia cerclae</name>
    <dbReference type="NCBI Taxonomy" id="349934"/>
    <lineage>
        <taxon>Bacteria</taxon>
        <taxon>Bacillati</taxon>
        <taxon>Actinomycetota</taxon>
        <taxon>Actinomycetes</taxon>
        <taxon>Propionibacteriales</taxon>
        <taxon>Propionibacteriaceae</taxon>
        <taxon>Brooklawnia</taxon>
    </lineage>
</organism>
<evidence type="ECO:0000313" key="6">
    <source>
        <dbReference type="Proteomes" id="UP000749311"/>
    </source>
</evidence>
<feature type="modified residue" description="N6-lipoyllysine" evidence="3">
    <location>
        <position position="65"/>
    </location>
</feature>